<dbReference type="PANTHER" id="PTHR30532:SF26">
    <property type="entry name" value="IRON(3+)-HYDROXAMATE-BINDING PROTEIN FHUD"/>
    <property type="match status" value="1"/>
</dbReference>
<dbReference type="PANTHER" id="PTHR30532">
    <property type="entry name" value="IRON III DICITRATE-BINDING PERIPLASMIC PROTEIN"/>
    <property type="match status" value="1"/>
</dbReference>
<name>A0A0F7HKU5_9STAP</name>
<proteinExistence type="inferred from homology"/>
<reference evidence="7 9" key="1">
    <citation type="journal article" date="2015" name="Int. J. Syst. Evol. Microbiol.">
        <title>Complete genome sequence of Salinicoccus halodurans H3B36, isolated from the Qaidam Basin in China.</title>
        <authorList>
            <person name="Jiang K."/>
            <person name="Xue Y."/>
            <person name="Ma Y."/>
        </authorList>
    </citation>
    <scope>NUCLEOTIDE SEQUENCE [LARGE SCALE GENOMIC DNA]</scope>
    <source>
        <strain evidence="7 9">H3B36</strain>
    </source>
</reference>
<dbReference type="Proteomes" id="UP000183090">
    <property type="component" value="Unassembled WGS sequence"/>
</dbReference>
<dbReference type="GO" id="GO:0030288">
    <property type="term" value="C:outer membrane-bounded periplasmic space"/>
    <property type="evidence" value="ECO:0007669"/>
    <property type="project" value="TreeGrafter"/>
</dbReference>
<evidence type="ECO:0000256" key="3">
    <source>
        <dbReference type="ARBA" id="ARBA00022448"/>
    </source>
</evidence>
<dbReference type="InterPro" id="IPR002491">
    <property type="entry name" value="ABC_transptr_periplasmic_BD"/>
</dbReference>
<feature type="domain" description="Fe/B12 periplasmic-binding" evidence="6">
    <location>
        <begin position="52"/>
        <end position="307"/>
    </location>
</feature>
<dbReference type="EMBL" id="CP011366">
    <property type="protein sequence ID" value="AKG74571.1"/>
    <property type="molecule type" value="Genomic_DNA"/>
</dbReference>
<sequence length="307" mass="34297">MKLKFMMAVVLSVLCLSACSSFRETGISDDREIRQIMTEHSEEIELPANPKRVVLFRGIDAGNAELLGGSTVGVNGIVQDSGYSDEFLGADVTYLEHGDLDALEAVNPDLIVTYTPDEHLFEYQEIAPTVQVNYSTSTFSPFKERLYLTHLFNLGVILNKEEKAEEIGDAWLEESTRLQREAAERVAGNTAVVLSKEDDGYFLYDEYTAFGTEAVYDVLKFGIDETLAAEFEERGSGSKKLRELAEIESDYIFVSVREGEADGVKEEVAQAFDVPPGQVILLDYGTFRLNDLISVEKQTKEIIERIK</sequence>
<evidence type="ECO:0000313" key="8">
    <source>
        <dbReference type="EMBL" id="SFK89649.1"/>
    </source>
</evidence>
<dbReference type="InterPro" id="IPR051313">
    <property type="entry name" value="Bact_iron-sidero_bind"/>
</dbReference>
<evidence type="ECO:0000256" key="1">
    <source>
        <dbReference type="ARBA" id="ARBA00004196"/>
    </source>
</evidence>
<feature type="signal peptide" evidence="5">
    <location>
        <begin position="1"/>
        <end position="23"/>
    </location>
</feature>
<evidence type="ECO:0000256" key="5">
    <source>
        <dbReference type="SAM" id="SignalP"/>
    </source>
</evidence>
<evidence type="ECO:0000313" key="9">
    <source>
        <dbReference type="Proteomes" id="UP000034029"/>
    </source>
</evidence>
<evidence type="ECO:0000256" key="2">
    <source>
        <dbReference type="ARBA" id="ARBA00008814"/>
    </source>
</evidence>
<evidence type="ECO:0000256" key="4">
    <source>
        <dbReference type="ARBA" id="ARBA00022729"/>
    </source>
</evidence>
<reference evidence="9" key="2">
    <citation type="submission" date="2015-04" db="EMBL/GenBank/DDBJ databases">
        <title>Complete genome sequence of Salinicoccus halodurans strain H3B36, isolated from the Qaidam basin of China.</title>
        <authorList>
            <person name="Ma Y."/>
            <person name="Jiang K."/>
            <person name="Xue Y."/>
        </authorList>
    </citation>
    <scope>NUCLEOTIDE SEQUENCE [LARGE SCALE GENOMIC DNA]</scope>
    <source>
        <strain evidence="9">H3B36</strain>
    </source>
</reference>
<dbReference type="PROSITE" id="PS50983">
    <property type="entry name" value="FE_B12_PBP"/>
    <property type="match status" value="1"/>
</dbReference>
<protein>
    <submittedName>
        <fullName evidence="8">Iron complex transport system substrate-binding protein</fullName>
    </submittedName>
</protein>
<dbReference type="Pfam" id="PF01497">
    <property type="entry name" value="Peripla_BP_2"/>
    <property type="match status" value="1"/>
</dbReference>
<dbReference type="GO" id="GO:1901678">
    <property type="term" value="P:iron coordination entity transport"/>
    <property type="evidence" value="ECO:0007669"/>
    <property type="project" value="UniProtKB-ARBA"/>
</dbReference>
<comment type="subcellular location">
    <subcellularLocation>
        <location evidence="1">Cell envelope</location>
    </subcellularLocation>
</comment>
<organism evidence="8 10">
    <name type="scientific">Salinicoccus halodurans</name>
    <dbReference type="NCBI Taxonomy" id="407035"/>
    <lineage>
        <taxon>Bacteria</taxon>
        <taxon>Bacillati</taxon>
        <taxon>Bacillota</taxon>
        <taxon>Bacilli</taxon>
        <taxon>Bacillales</taxon>
        <taxon>Staphylococcaceae</taxon>
        <taxon>Salinicoccus</taxon>
    </lineage>
</organism>
<keyword evidence="9" id="KW-1185">Reference proteome</keyword>
<evidence type="ECO:0000313" key="10">
    <source>
        <dbReference type="Proteomes" id="UP000183090"/>
    </source>
</evidence>
<dbReference type="Gene3D" id="3.40.50.1980">
    <property type="entry name" value="Nitrogenase molybdenum iron protein domain"/>
    <property type="match status" value="2"/>
</dbReference>
<comment type="similarity">
    <text evidence="2">Belongs to the bacterial solute-binding protein 8 family.</text>
</comment>
<keyword evidence="3" id="KW-0813">Transport</keyword>
<dbReference type="AlphaFoldDB" id="A0A0F7HKU5"/>
<dbReference type="RefSeq" id="WP_046790753.1">
    <property type="nucleotide sequence ID" value="NZ_CP011366.1"/>
</dbReference>
<dbReference type="Proteomes" id="UP000034029">
    <property type="component" value="Chromosome"/>
</dbReference>
<feature type="chain" id="PRO_5044542343" evidence="5">
    <location>
        <begin position="24"/>
        <end position="307"/>
    </location>
</feature>
<dbReference type="SUPFAM" id="SSF53807">
    <property type="entry name" value="Helical backbone' metal receptor"/>
    <property type="match status" value="1"/>
</dbReference>
<accession>A0A0F7HKU5</accession>
<gene>
    <name evidence="7" type="ORF">AAT16_10440</name>
    <name evidence="8" type="ORF">SAMN05216235_2367</name>
</gene>
<keyword evidence="4 5" id="KW-0732">Signal</keyword>
<dbReference type="OrthoDB" id="2387806at2"/>
<dbReference type="EMBL" id="FOTB01000005">
    <property type="protein sequence ID" value="SFK89649.1"/>
    <property type="molecule type" value="Genomic_DNA"/>
</dbReference>
<evidence type="ECO:0000313" key="7">
    <source>
        <dbReference type="EMBL" id="AKG74571.1"/>
    </source>
</evidence>
<reference evidence="8 10" key="3">
    <citation type="submission" date="2016-10" db="EMBL/GenBank/DDBJ databases">
        <authorList>
            <person name="Varghese N."/>
            <person name="Submissions S."/>
        </authorList>
    </citation>
    <scope>NUCLEOTIDE SEQUENCE [LARGE SCALE GENOMIC DNA]</scope>
    <source>
        <strain evidence="8 10">CGMCC 1.6501</strain>
    </source>
</reference>
<evidence type="ECO:0000259" key="6">
    <source>
        <dbReference type="PROSITE" id="PS50983"/>
    </source>
</evidence>
<dbReference type="KEGG" id="shv:AAT16_10440"/>